<dbReference type="SUPFAM" id="SSF52402">
    <property type="entry name" value="Adenine nucleotide alpha hydrolases-like"/>
    <property type="match status" value="1"/>
</dbReference>
<dbReference type="Proteomes" id="UP000011550">
    <property type="component" value="Unassembled WGS sequence"/>
</dbReference>
<keyword evidence="4" id="KW-1185">Reference proteome</keyword>
<organism evidence="3 4">
    <name type="scientific">Haloferax mucosum ATCC BAA-1512</name>
    <dbReference type="NCBI Taxonomy" id="662479"/>
    <lineage>
        <taxon>Archaea</taxon>
        <taxon>Methanobacteriati</taxon>
        <taxon>Methanobacteriota</taxon>
        <taxon>Stenosarchaea group</taxon>
        <taxon>Halobacteria</taxon>
        <taxon>Halobacteriales</taxon>
        <taxon>Haloferacaceae</taxon>
        <taxon>Haloferax</taxon>
    </lineage>
</organism>
<evidence type="ECO:0000256" key="1">
    <source>
        <dbReference type="ARBA" id="ARBA00008791"/>
    </source>
</evidence>
<evidence type="ECO:0000259" key="2">
    <source>
        <dbReference type="Pfam" id="PF00582"/>
    </source>
</evidence>
<dbReference type="PRINTS" id="PR01438">
    <property type="entry name" value="UNVRSLSTRESS"/>
</dbReference>
<sequence length="144" mass="15756">MVEHVLVPFDGSPLSENALEFACEVFGSQTITVLYVVDSHTDETAASGWGDHPSEWEDWLEDRRDHAEDLFSSARTIADDHDVSLQTGVAVGRVAEMILEAAAEYGADHIVVGTHGRSHLQEFVLGSVPESLVRQSEIPVTTVR</sequence>
<comment type="caution">
    <text evidence="3">The sequence shown here is derived from an EMBL/GenBank/DDBJ whole genome shotgun (WGS) entry which is preliminary data.</text>
</comment>
<dbReference type="STRING" id="662479.C440_10518"/>
<dbReference type="InterPro" id="IPR006015">
    <property type="entry name" value="Universal_stress_UspA"/>
</dbReference>
<dbReference type="AlphaFoldDB" id="M0IDC6"/>
<dbReference type="InterPro" id="IPR014729">
    <property type="entry name" value="Rossmann-like_a/b/a_fold"/>
</dbReference>
<comment type="similarity">
    <text evidence="1">Belongs to the universal stress protein A family.</text>
</comment>
<protein>
    <recommendedName>
        <fullName evidence="2">UspA domain-containing protein</fullName>
    </recommendedName>
</protein>
<name>M0IDC6_9EURY</name>
<feature type="domain" description="UspA" evidence="2">
    <location>
        <begin position="1"/>
        <end position="144"/>
    </location>
</feature>
<dbReference type="InterPro" id="IPR006016">
    <property type="entry name" value="UspA"/>
</dbReference>
<dbReference type="CDD" id="cd00293">
    <property type="entry name" value="USP-like"/>
    <property type="match status" value="1"/>
</dbReference>
<accession>M0IDC6</accession>
<dbReference type="EMBL" id="AOLN01000013">
    <property type="protein sequence ID" value="ELZ94047.1"/>
    <property type="molecule type" value="Genomic_DNA"/>
</dbReference>
<dbReference type="PANTHER" id="PTHR46268:SF24">
    <property type="entry name" value="UNIVERSAL STRESS PROTEIN"/>
    <property type="match status" value="1"/>
</dbReference>
<dbReference type="RefSeq" id="WP_008320404.1">
    <property type="nucleotide sequence ID" value="NZ_AOLN01000013.1"/>
</dbReference>
<evidence type="ECO:0000313" key="4">
    <source>
        <dbReference type="Proteomes" id="UP000011550"/>
    </source>
</evidence>
<dbReference type="Gene3D" id="3.40.50.620">
    <property type="entry name" value="HUPs"/>
    <property type="match status" value="1"/>
</dbReference>
<gene>
    <name evidence="3" type="ORF">C440_10518</name>
</gene>
<evidence type="ECO:0000313" key="3">
    <source>
        <dbReference type="EMBL" id="ELZ94047.1"/>
    </source>
</evidence>
<proteinExistence type="inferred from homology"/>
<reference evidence="3 4" key="1">
    <citation type="journal article" date="2014" name="PLoS Genet.">
        <title>Phylogenetically driven sequencing of extremely halophilic archaea reveals strategies for static and dynamic osmo-response.</title>
        <authorList>
            <person name="Becker E.A."/>
            <person name="Seitzer P.M."/>
            <person name="Tritt A."/>
            <person name="Larsen D."/>
            <person name="Krusor M."/>
            <person name="Yao A.I."/>
            <person name="Wu D."/>
            <person name="Madern D."/>
            <person name="Eisen J.A."/>
            <person name="Darling A.E."/>
            <person name="Facciotti M.T."/>
        </authorList>
    </citation>
    <scope>NUCLEOTIDE SEQUENCE [LARGE SCALE GENOMIC DNA]</scope>
    <source>
        <strain evidence="3 4">ATCC BAA-1512</strain>
    </source>
</reference>
<dbReference type="PANTHER" id="PTHR46268">
    <property type="entry name" value="STRESS RESPONSE PROTEIN NHAX"/>
    <property type="match status" value="1"/>
</dbReference>
<dbReference type="Pfam" id="PF00582">
    <property type="entry name" value="Usp"/>
    <property type="match status" value="1"/>
</dbReference>
<dbReference type="OrthoDB" id="105697at2157"/>
<dbReference type="PATRIC" id="fig|662479.7.peg.2130"/>